<evidence type="ECO:0000259" key="10">
    <source>
        <dbReference type="PROSITE" id="PS51782"/>
    </source>
</evidence>
<dbReference type="GO" id="GO:0005576">
    <property type="term" value="C:extracellular region"/>
    <property type="evidence" value="ECO:0007669"/>
    <property type="project" value="TreeGrafter"/>
</dbReference>
<organism evidence="12 13">
    <name type="scientific">Candidatus Thermodesulfobacterium syntrophicum</name>
    <dbReference type="NCBI Taxonomy" id="3060442"/>
    <lineage>
        <taxon>Bacteria</taxon>
        <taxon>Pseudomonadati</taxon>
        <taxon>Thermodesulfobacteriota</taxon>
        <taxon>Thermodesulfobacteria</taxon>
        <taxon>Thermodesulfobacteriales</taxon>
        <taxon>Thermodesulfobacteriaceae</taxon>
        <taxon>Thermodesulfobacterium</taxon>
    </lineage>
</organism>
<dbReference type="GO" id="GO:0071972">
    <property type="term" value="F:peptidoglycan L,D-transpeptidase activity"/>
    <property type="evidence" value="ECO:0007669"/>
    <property type="project" value="TreeGrafter"/>
</dbReference>
<evidence type="ECO:0000256" key="3">
    <source>
        <dbReference type="ARBA" id="ARBA00022676"/>
    </source>
</evidence>
<dbReference type="GO" id="GO:0016757">
    <property type="term" value="F:glycosyltransferase activity"/>
    <property type="evidence" value="ECO:0007669"/>
    <property type="project" value="UniProtKB-KW"/>
</dbReference>
<dbReference type="GO" id="GO:0071555">
    <property type="term" value="P:cell wall organization"/>
    <property type="evidence" value="ECO:0007669"/>
    <property type="project" value="UniProtKB-UniRule"/>
</dbReference>
<dbReference type="PANTHER" id="PTHR30582">
    <property type="entry name" value="L,D-TRANSPEPTIDASE"/>
    <property type="match status" value="1"/>
</dbReference>
<dbReference type="CDD" id="cd16913">
    <property type="entry name" value="YkuD_like"/>
    <property type="match status" value="1"/>
</dbReference>
<dbReference type="SUPFAM" id="SSF141523">
    <property type="entry name" value="L,D-transpeptidase catalytic domain-like"/>
    <property type="match status" value="1"/>
</dbReference>
<dbReference type="InterPro" id="IPR038063">
    <property type="entry name" value="Transpep_catalytic_dom"/>
</dbReference>
<keyword evidence="7 9" id="KW-0573">Peptidoglycan synthesis</keyword>
<proteinExistence type="inferred from homology"/>
<evidence type="ECO:0000256" key="1">
    <source>
        <dbReference type="ARBA" id="ARBA00004752"/>
    </source>
</evidence>
<dbReference type="InterPro" id="IPR050979">
    <property type="entry name" value="LD-transpeptidase"/>
</dbReference>
<dbReference type="AlphaFoldDB" id="A0AAE3P0E1"/>
<comment type="similarity">
    <text evidence="2">Belongs to the YkuD family.</text>
</comment>
<sequence length="312" mass="36221">MKFHKIWTGFLFVLFYINLGTCQVSKTNNFAPSFIPLIPNKFIYFENLTYILQENDTLVDLAVKFKVGYYNLTLANPEIDPWVPPPKKKIIIPKKILIPEEFLLMPNNLIIINLPEMRLYYFKNKKFFVAPIGIGVENSLPPLGTYIIVRKKEKPIWYPPPSVKKEDPTLPDVVPPGPENPMGDYALYLSRGLYAIHGTNKIYSIGRRSTHGCIRLYPEDIKFLFENVPVGTLVKITYEPYKLAIENGKIYLQVFPDMENLIKVPLQHIIQKLDFITERKNITYKINLNVIEKILRKPNGFIYEIGEIKNKN</sequence>
<feature type="domain" description="LysM" evidence="10">
    <location>
        <begin position="48"/>
        <end position="92"/>
    </location>
</feature>
<keyword evidence="12" id="KW-0449">Lipoprotein</keyword>
<protein>
    <submittedName>
        <fullName evidence="12">Lipoprotein-anchoring transpeptidase ErfK/SrfK</fullName>
    </submittedName>
</protein>
<evidence type="ECO:0000256" key="9">
    <source>
        <dbReference type="PROSITE-ProRule" id="PRU01373"/>
    </source>
</evidence>
<comment type="caution">
    <text evidence="12">The sequence shown here is derived from an EMBL/GenBank/DDBJ whole genome shotgun (WGS) entry which is preliminary data.</text>
</comment>
<evidence type="ECO:0000256" key="4">
    <source>
        <dbReference type="ARBA" id="ARBA00022679"/>
    </source>
</evidence>
<keyword evidence="4" id="KW-0808">Transferase</keyword>
<dbReference type="Proteomes" id="UP001144110">
    <property type="component" value="Unassembled WGS sequence"/>
</dbReference>
<keyword evidence="8 9" id="KW-0961">Cell wall biogenesis/degradation</keyword>
<dbReference type="GO" id="GO:0018104">
    <property type="term" value="P:peptidoglycan-protein cross-linking"/>
    <property type="evidence" value="ECO:0007669"/>
    <property type="project" value="TreeGrafter"/>
</dbReference>
<keyword evidence="3" id="KW-0328">Glycosyltransferase</keyword>
<evidence type="ECO:0000256" key="5">
    <source>
        <dbReference type="ARBA" id="ARBA00022801"/>
    </source>
</evidence>
<feature type="domain" description="L,D-TPase catalytic" evidence="11">
    <location>
        <begin position="108"/>
        <end position="237"/>
    </location>
</feature>
<feature type="active site" description="Nucleophile" evidence="9">
    <location>
        <position position="213"/>
    </location>
</feature>
<accession>A0AAE3P0E1</accession>
<dbReference type="PROSITE" id="PS52029">
    <property type="entry name" value="LD_TPASE"/>
    <property type="match status" value="1"/>
</dbReference>
<dbReference type="Gene3D" id="2.40.440.10">
    <property type="entry name" value="L,D-transpeptidase catalytic domain-like"/>
    <property type="match status" value="1"/>
</dbReference>
<feature type="active site" description="Proton donor/acceptor" evidence="9">
    <location>
        <position position="197"/>
    </location>
</feature>
<dbReference type="GO" id="GO:0008360">
    <property type="term" value="P:regulation of cell shape"/>
    <property type="evidence" value="ECO:0007669"/>
    <property type="project" value="UniProtKB-UniRule"/>
</dbReference>
<dbReference type="InterPro" id="IPR018392">
    <property type="entry name" value="LysM"/>
</dbReference>
<evidence type="ECO:0000256" key="2">
    <source>
        <dbReference type="ARBA" id="ARBA00005992"/>
    </source>
</evidence>
<reference evidence="12" key="1">
    <citation type="submission" date="2022-11" db="EMBL/GenBank/DDBJ databases">
        <title>Candidatus Alkanophaga archaea from heated hydrothermal vent sediment oxidize petroleum alkanes.</title>
        <authorList>
            <person name="Zehnle H."/>
            <person name="Laso-Perez R."/>
            <person name="Lipp J."/>
            <person name="Teske A."/>
            <person name="Wegener G."/>
        </authorList>
    </citation>
    <scope>NUCLEOTIDE SEQUENCE</scope>
    <source>
        <strain evidence="12">MCA70</strain>
    </source>
</reference>
<dbReference type="EMBL" id="JAPHEG010000001">
    <property type="protein sequence ID" value="MDF2952802.1"/>
    <property type="molecule type" value="Genomic_DNA"/>
</dbReference>
<evidence type="ECO:0000256" key="7">
    <source>
        <dbReference type="ARBA" id="ARBA00022984"/>
    </source>
</evidence>
<comment type="pathway">
    <text evidence="1 9">Cell wall biogenesis; peptidoglycan biosynthesis.</text>
</comment>
<dbReference type="InterPro" id="IPR005490">
    <property type="entry name" value="LD_TPept_cat_dom"/>
</dbReference>
<evidence type="ECO:0000256" key="8">
    <source>
        <dbReference type="ARBA" id="ARBA00023316"/>
    </source>
</evidence>
<dbReference type="PANTHER" id="PTHR30582:SF24">
    <property type="entry name" value="L,D-TRANSPEPTIDASE ERFK_SRFK-RELATED"/>
    <property type="match status" value="1"/>
</dbReference>
<keyword evidence="6 9" id="KW-0133">Cell shape</keyword>
<evidence type="ECO:0000256" key="6">
    <source>
        <dbReference type="ARBA" id="ARBA00022960"/>
    </source>
</evidence>
<dbReference type="Pfam" id="PF03734">
    <property type="entry name" value="YkuD"/>
    <property type="match status" value="1"/>
</dbReference>
<keyword evidence="5" id="KW-0378">Hydrolase</keyword>
<gene>
    <name evidence="12" type="ORF">OD816_000047</name>
</gene>
<dbReference type="SMART" id="SM00257">
    <property type="entry name" value="LysM"/>
    <property type="match status" value="1"/>
</dbReference>
<name>A0AAE3P0E1_9BACT</name>
<dbReference type="PROSITE" id="PS51782">
    <property type="entry name" value="LYSM"/>
    <property type="match status" value="1"/>
</dbReference>
<evidence type="ECO:0000313" key="13">
    <source>
        <dbReference type="Proteomes" id="UP001144110"/>
    </source>
</evidence>
<evidence type="ECO:0000259" key="11">
    <source>
        <dbReference type="PROSITE" id="PS52029"/>
    </source>
</evidence>
<evidence type="ECO:0000313" key="12">
    <source>
        <dbReference type="EMBL" id="MDF2952802.1"/>
    </source>
</evidence>